<dbReference type="GO" id="GO:0004414">
    <property type="term" value="F:homoserine O-acetyltransferase activity"/>
    <property type="evidence" value="ECO:0007669"/>
    <property type="project" value="TreeGrafter"/>
</dbReference>
<dbReference type="PROSITE" id="PS00486">
    <property type="entry name" value="DNA_MISMATCH_REPAIR_2"/>
    <property type="match status" value="1"/>
</dbReference>
<evidence type="ECO:0000256" key="11">
    <source>
        <dbReference type="SAM" id="MobiDB-lite"/>
    </source>
</evidence>
<dbReference type="STRING" id="1076935.U4KXX1"/>
<dbReference type="Pfam" id="PF05190">
    <property type="entry name" value="MutS_IV"/>
    <property type="match status" value="1"/>
</dbReference>
<dbReference type="Proteomes" id="UP000018144">
    <property type="component" value="Unassembled WGS sequence"/>
</dbReference>
<dbReference type="EMBL" id="HF935331">
    <property type="protein sequence ID" value="CCX07027.1"/>
    <property type="molecule type" value="Genomic_DNA"/>
</dbReference>
<dbReference type="AlphaFoldDB" id="U4KXX1"/>
<dbReference type="InterPro" id="IPR008220">
    <property type="entry name" value="HAT_MetX-like"/>
</dbReference>
<protein>
    <recommendedName>
        <fullName evidence="3 10">DNA mismatch repair protein MSH3</fullName>
    </recommendedName>
    <alternativeName>
        <fullName evidence="3 10">DNA mismatch repair protein MSH3</fullName>
    </alternativeName>
    <alternativeName>
        <fullName evidence="9">MutS protein homolog 3</fullName>
    </alternativeName>
</protein>
<proteinExistence type="inferred from homology"/>
<feature type="region of interest" description="Disordered" evidence="11">
    <location>
        <begin position="248"/>
        <end position="326"/>
    </location>
</feature>
<dbReference type="Pfam" id="PF00561">
    <property type="entry name" value="Abhydrolase_1"/>
    <property type="match status" value="1"/>
</dbReference>
<feature type="compositionally biased region" description="Basic and acidic residues" evidence="11">
    <location>
        <begin position="248"/>
        <end position="260"/>
    </location>
</feature>
<sequence>MTQTNAGSAAQKYEIRTEQPENPFFELIAGQRLAIVPEFHLESGVTLKDVPVAFKTWGRLNEAGDNCMVVCHALSGSADVGDWWGPLIGNGKAFDTSRFFIACFNTLGSPYGSASPVTTDPVTGTYYGPEFPLTTIRDDVKSVAPSLTLLHCRRLTTVAAAIGGSMGGMQVLEWAYFGKDYVRAIVPLATSARHSAWCISWGEAQRQSISADPKYDDGYYPFGDPPVAGLGAARMSALLTYRSRNSFESRFGRNTPDPKRHPYINSNLQRSPSTPNEEHWSIHNDGFKNTKKLSSRRASATPEDSQPQSPTSTTPPQTSNGGRRAPTYFSAQSYLRYQGDKFVKRFDANCYIAITRKLDTHDVSRGRIESGDIKAALELIEQPTLVIGIESDGLFTYAEQQELAECIPGARLATIDSPEGHDAFLLQFEEVNSHILGFLKETLPDIMEKPGSELLSVAETVDDDAECHLSEIQDSQTYVRTIHKLTVYDPKEVVSHLSRQQARSTAKKLQILVPNTSVAPNKSTLLLIMEHYLPDTAMRQVPRKDYSEQSGHEFIRQLACADDLAGIMVAISSKFYAVSAAAAALKHITINYTKFAMHTLRVKYQGSEGSMLIDPTTVHALELISNLNDAKSTDSLFGLLDSTQSAMGTRLLRSNLLQPLTEVSTIDSRLAAVEEFTKHEEMFFQVKETLKGFPDMDRLCTALVTVPVKLSLKHSEQAINNIILLKQAVKCIEPVYEALSPVGSELLLAIRSLCAPEKMGPVLKMINGVINEDVTYSKSPLDLRNQRCYAVRSGVNGLLDVARQTYKEARDDVYSLIEDLTKEHGLQLELRFEAGRGFYLRLPSSDLKDRPLPQIFVNIVKRKRFHEFTTLELMKRNLKINDCLTEVLLMSDNAVTQLVEDVTQEISGLFKVGEGIGMLDMLCSFAHLCTVQDYVRPVFTETLGIKSGRHPIRERIHKDKYVPNDVYATQQTRFQIITGCNMSGKSTYLRSIALMVIMAQIGSFVPATYASFPITLQLFARVSMDDSIEANASTFASEMRETAFILRNVSRGSLVIVDELGRGTSPQDGQAIALAVCESLIESRSLVWFATHFKSIPEILAERPGVVSLHMQMEVKGRDSMTMLYKIADGTNREEKYGLVLARGVKLPEEMVERATVVSETLERRRELMKRRSGIHKAARKRRLLLGLVEMLRQANEGSMESWALKNWLCAVEAEFVEKMAELEEDEEGDGGDGDMEEGAGGEDDEAVMTGIEDCEVGIVVVL</sequence>
<evidence type="ECO:0000256" key="8">
    <source>
        <dbReference type="ARBA" id="ARBA00025902"/>
    </source>
</evidence>
<dbReference type="PANTHER" id="PTHR32268">
    <property type="entry name" value="HOMOSERINE O-ACETYLTRANSFERASE"/>
    <property type="match status" value="1"/>
</dbReference>
<dbReference type="Gene3D" id="1.10.1420.10">
    <property type="match status" value="2"/>
</dbReference>
<dbReference type="SUPFAM" id="SSF48334">
    <property type="entry name" value="DNA repair protein MutS, domain III"/>
    <property type="match status" value="1"/>
</dbReference>
<evidence type="ECO:0000256" key="1">
    <source>
        <dbReference type="ARBA" id="ARBA00006886"/>
    </source>
</evidence>
<dbReference type="InterPro" id="IPR027417">
    <property type="entry name" value="P-loop_NTPase"/>
</dbReference>
<dbReference type="InterPro" id="IPR000432">
    <property type="entry name" value="DNA_mismatch_repair_MutS_C"/>
</dbReference>
<evidence type="ECO:0000256" key="6">
    <source>
        <dbReference type="ARBA" id="ARBA00022840"/>
    </source>
</evidence>
<keyword evidence="14" id="KW-1185">Reference proteome</keyword>
<evidence type="ECO:0000256" key="4">
    <source>
        <dbReference type="ARBA" id="ARBA00022679"/>
    </source>
</evidence>
<dbReference type="HAMAP" id="MF_00296">
    <property type="entry name" value="MetX_acyltransf"/>
    <property type="match status" value="1"/>
</dbReference>
<evidence type="ECO:0000256" key="10">
    <source>
        <dbReference type="ARBA" id="ARBA00073774"/>
    </source>
</evidence>
<dbReference type="Gene3D" id="3.40.50.1820">
    <property type="entry name" value="alpha/beta hydrolase"/>
    <property type="match status" value="1"/>
</dbReference>
<evidence type="ECO:0000256" key="2">
    <source>
        <dbReference type="ARBA" id="ARBA00007094"/>
    </source>
</evidence>
<dbReference type="SMART" id="SM00534">
    <property type="entry name" value="MUTSac"/>
    <property type="match status" value="1"/>
</dbReference>
<feature type="compositionally biased region" description="Polar residues" evidence="11">
    <location>
        <begin position="264"/>
        <end position="275"/>
    </location>
</feature>
<dbReference type="FunFam" id="3.40.50.300:FF:000870">
    <property type="entry name" value="MutS protein homolog 4"/>
    <property type="match status" value="1"/>
</dbReference>
<feature type="compositionally biased region" description="Low complexity" evidence="11">
    <location>
        <begin position="305"/>
        <end position="319"/>
    </location>
</feature>
<dbReference type="GO" id="GO:0030983">
    <property type="term" value="F:mismatched DNA binding"/>
    <property type="evidence" value="ECO:0007669"/>
    <property type="project" value="InterPro"/>
</dbReference>
<dbReference type="GO" id="GO:0006298">
    <property type="term" value="P:mismatch repair"/>
    <property type="evidence" value="ECO:0007669"/>
    <property type="project" value="InterPro"/>
</dbReference>
<dbReference type="InterPro" id="IPR007696">
    <property type="entry name" value="DNA_mismatch_repair_MutS_core"/>
</dbReference>
<dbReference type="InterPro" id="IPR000073">
    <property type="entry name" value="AB_hydrolase_1"/>
</dbReference>
<dbReference type="OrthoDB" id="276261at2759"/>
<keyword evidence="6" id="KW-0067">ATP-binding</keyword>
<dbReference type="SUPFAM" id="SSF52540">
    <property type="entry name" value="P-loop containing nucleoside triphosphate hydrolases"/>
    <property type="match status" value="1"/>
</dbReference>
<dbReference type="Gene3D" id="3.40.50.300">
    <property type="entry name" value="P-loop containing nucleotide triphosphate hydrolases"/>
    <property type="match status" value="1"/>
</dbReference>
<evidence type="ECO:0000313" key="14">
    <source>
        <dbReference type="Proteomes" id="UP000018144"/>
    </source>
</evidence>
<organism evidence="13 14">
    <name type="scientific">Pyronema omphalodes (strain CBS 100304)</name>
    <name type="common">Pyronema confluens</name>
    <dbReference type="NCBI Taxonomy" id="1076935"/>
    <lineage>
        <taxon>Eukaryota</taxon>
        <taxon>Fungi</taxon>
        <taxon>Dikarya</taxon>
        <taxon>Ascomycota</taxon>
        <taxon>Pezizomycotina</taxon>
        <taxon>Pezizomycetes</taxon>
        <taxon>Pezizales</taxon>
        <taxon>Pyronemataceae</taxon>
        <taxon>Pyronema</taxon>
    </lineage>
</organism>
<dbReference type="NCBIfam" id="TIGR01392">
    <property type="entry name" value="homoserO_Ac_trn"/>
    <property type="match status" value="1"/>
</dbReference>
<accession>U4KXX1</accession>
<reference evidence="13 14" key="1">
    <citation type="journal article" date="2013" name="PLoS Genet.">
        <title>The genome and development-dependent transcriptomes of Pyronema confluens: a window into fungal evolution.</title>
        <authorList>
            <person name="Traeger S."/>
            <person name="Altegoer F."/>
            <person name="Freitag M."/>
            <person name="Gabaldon T."/>
            <person name="Kempken F."/>
            <person name="Kumar A."/>
            <person name="Marcet-Houben M."/>
            <person name="Poggeler S."/>
            <person name="Stajich J.E."/>
            <person name="Nowrousian M."/>
        </authorList>
    </citation>
    <scope>NUCLEOTIDE SEQUENCE [LARGE SCALE GENOMIC DNA]</scope>
    <source>
        <strain evidence="14">CBS 100304</strain>
        <tissue evidence="13">Vegetative mycelium</tissue>
    </source>
</reference>
<gene>
    <name evidence="13" type="ORF">PCON_06614</name>
</gene>
<evidence type="ECO:0000256" key="3">
    <source>
        <dbReference type="ARBA" id="ARBA00022151"/>
    </source>
</evidence>
<dbReference type="GO" id="GO:0009086">
    <property type="term" value="P:methionine biosynthetic process"/>
    <property type="evidence" value="ECO:0007669"/>
    <property type="project" value="TreeGrafter"/>
</dbReference>
<evidence type="ECO:0000313" key="13">
    <source>
        <dbReference type="EMBL" id="CCX07027.1"/>
    </source>
</evidence>
<dbReference type="InterPro" id="IPR036187">
    <property type="entry name" value="DNA_mismatch_repair_MutS_sf"/>
</dbReference>
<keyword evidence="4 13" id="KW-0808">Transferase</keyword>
<keyword evidence="7" id="KW-0238">DNA-binding</keyword>
<comment type="similarity">
    <text evidence="1">Belongs to the AB hydrolase superfamily. MetX family.</text>
</comment>
<comment type="subunit">
    <text evidence="8">Heterodimer consisting of MSH2-MSH3 (MutS beta). Forms a ternary complex with MutL alpha (MLH1-PMS1).</text>
</comment>
<dbReference type="FunFam" id="1.10.1420.10:FF:000013">
    <property type="entry name" value="mutS protein homolog 4"/>
    <property type="match status" value="1"/>
</dbReference>
<dbReference type="GO" id="GO:0005524">
    <property type="term" value="F:ATP binding"/>
    <property type="evidence" value="ECO:0007669"/>
    <property type="project" value="UniProtKB-KW"/>
</dbReference>
<name>U4KXX1_PYROM</name>
<keyword evidence="5" id="KW-0547">Nucleotide-binding</keyword>
<evidence type="ECO:0000256" key="9">
    <source>
        <dbReference type="ARBA" id="ARBA00029792"/>
    </source>
</evidence>
<dbReference type="InterPro" id="IPR007861">
    <property type="entry name" value="DNA_mismatch_repair_MutS_clamp"/>
</dbReference>
<dbReference type="InterPro" id="IPR029058">
    <property type="entry name" value="AB_hydrolase_fold"/>
</dbReference>
<evidence type="ECO:0000256" key="7">
    <source>
        <dbReference type="ARBA" id="ARBA00023125"/>
    </source>
</evidence>
<dbReference type="SMART" id="SM00533">
    <property type="entry name" value="MUTSd"/>
    <property type="match status" value="1"/>
</dbReference>
<dbReference type="Pfam" id="PF00488">
    <property type="entry name" value="MutS_V"/>
    <property type="match status" value="1"/>
</dbReference>
<dbReference type="eggNOG" id="KOG0220">
    <property type="taxonomic scope" value="Eukaryota"/>
</dbReference>
<dbReference type="Pfam" id="PF05192">
    <property type="entry name" value="MutS_III"/>
    <property type="match status" value="1"/>
</dbReference>
<feature type="domain" description="DNA mismatch repair proteins mutS family" evidence="12">
    <location>
        <begin position="1053"/>
        <end position="1069"/>
    </location>
</feature>
<comment type="similarity">
    <text evidence="2">Belongs to the DNA mismatch repair MutS family. MSH3 subfamily.</text>
</comment>
<evidence type="ECO:0000259" key="12">
    <source>
        <dbReference type="PROSITE" id="PS00486"/>
    </source>
</evidence>
<feature type="region of interest" description="Disordered" evidence="11">
    <location>
        <begin position="1223"/>
        <end position="1246"/>
    </location>
</feature>
<dbReference type="SUPFAM" id="SSF53474">
    <property type="entry name" value="alpha/beta-Hydrolases"/>
    <property type="match status" value="1"/>
</dbReference>
<evidence type="ECO:0000256" key="5">
    <source>
        <dbReference type="ARBA" id="ARBA00022741"/>
    </source>
</evidence>
<feature type="compositionally biased region" description="Basic and acidic residues" evidence="11">
    <location>
        <begin position="276"/>
        <end position="288"/>
    </location>
</feature>
<dbReference type="PANTHER" id="PTHR32268:SF11">
    <property type="entry name" value="HOMOSERINE O-ACETYLTRANSFERASE"/>
    <property type="match status" value="1"/>
</dbReference>
<dbReference type="GO" id="GO:0009092">
    <property type="term" value="P:homoserine metabolic process"/>
    <property type="evidence" value="ECO:0007669"/>
    <property type="project" value="TreeGrafter"/>
</dbReference>